<feature type="chain" id="PRO_5031278109" evidence="2">
    <location>
        <begin position="27"/>
        <end position="411"/>
    </location>
</feature>
<dbReference type="Gene3D" id="2.120.10.30">
    <property type="entry name" value="TolB, C-terminal domain"/>
    <property type="match status" value="1"/>
</dbReference>
<organism evidence="4 5">
    <name type="scientific">Sphingomonas kyeonggiensis</name>
    <dbReference type="NCBI Taxonomy" id="1268553"/>
    <lineage>
        <taxon>Bacteria</taxon>
        <taxon>Pseudomonadati</taxon>
        <taxon>Pseudomonadota</taxon>
        <taxon>Alphaproteobacteria</taxon>
        <taxon>Sphingomonadales</taxon>
        <taxon>Sphingomonadaceae</taxon>
        <taxon>Sphingomonas</taxon>
    </lineage>
</organism>
<keyword evidence="2" id="KW-0732">Signal</keyword>
<dbReference type="SUPFAM" id="SSF50952">
    <property type="entry name" value="Soluble quinoprotein glucose dehydrogenase"/>
    <property type="match status" value="1"/>
</dbReference>
<dbReference type="PANTHER" id="PTHR19328">
    <property type="entry name" value="HEDGEHOG-INTERACTING PROTEIN"/>
    <property type="match status" value="1"/>
</dbReference>
<evidence type="ECO:0000313" key="5">
    <source>
        <dbReference type="Proteomes" id="UP000557392"/>
    </source>
</evidence>
<feature type="compositionally biased region" description="Low complexity" evidence="1">
    <location>
        <begin position="214"/>
        <end position="226"/>
    </location>
</feature>
<dbReference type="Pfam" id="PF07995">
    <property type="entry name" value="GSDH"/>
    <property type="match status" value="2"/>
</dbReference>
<dbReference type="Proteomes" id="UP000557392">
    <property type="component" value="Unassembled WGS sequence"/>
</dbReference>
<evidence type="ECO:0000256" key="2">
    <source>
        <dbReference type="SAM" id="SignalP"/>
    </source>
</evidence>
<dbReference type="InterPro" id="IPR011042">
    <property type="entry name" value="6-blade_b-propeller_TolB-like"/>
</dbReference>
<evidence type="ECO:0000256" key="1">
    <source>
        <dbReference type="SAM" id="MobiDB-lite"/>
    </source>
</evidence>
<feature type="region of interest" description="Disordered" evidence="1">
    <location>
        <begin position="206"/>
        <end position="226"/>
    </location>
</feature>
<dbReference type="InterPro" id="IPR011041">
    <property type="entry name" value="Quinoprot_gluc/sorb_DH_b-prop"/>
</dbReference>
<accession>A0A7W6NXV2</accession>
<evidence type="ECO:0000313" key="4">
    <source>
        <dbReference type="EMBL" id="MBB4100042.1"/>
    </source>
</evidence>
<dbReference type="PROSITE" id="PS51257">
    <property type="entry name" value="PROKAR_LIPOPROTEIN"/>
    <property type="match status" value="1"/>
</dbReference>
<protein>
    <submittedName>
        <fullName evidence="4">Glucose/arabinose dehydrogenase</fullName>
    </submittedName>
</protein>
<dbReference type="EMBL" id="JACIEH010000003">
    <property type="protein sequence ID" value="MBB4100042.1"/>
    <property type="molecule type" value="Genomic_DNA"/>
</dbReference>
<gene>
    <name evidence="4" type="ORF">GGR46_003614</name>
</gene>
<dbReference type="InterPro" id="IPR012938">
    <property type="entry name" value="Glc/Sorbosone_DH"/>
</dbReference>
<keyword evidence="5" id="KW-1185">Reference proteome</keyword>
<feature type="signal peptide" evidence="2">
    <location>
        <begin position="1"/>
        <end position="26"/>
    </location>
</feature>
<sequence length="411" mass="43435">MQSHIRLALPALALLAACNTGSGASAQQQPTAPADGTPPFTLTQVADFDTPWAMAFLPDGRMLVTEKAGKILLVSADGKQSQTIANVDVVFQGQGGLLDVIPAPDFAKSKLVYYTYAEPRPNGSSLAMARATFVDGATPALTNPQVLWRAGSDGKGGQFGAIIAFAPDGKSLYLTSGERQRFTPAQDPNQALGKILHLTLDGKPAPGNPWAGKTGTPTVTVTDPPRNTEIAKTAPSRTETVQGANLVPSETWSLGHRNPYGLVFDATGRLWENEMGPKGGDEVNLIVKGRNYGWPNVSNGDNYDGTPIPDHAAGDGYEAPKVFWNPSISPGGMAYYSGSLFPKWKGSLLIGALSGEGLIRVALNGDKASKAEQWNLGMRIRDVVQGPDGAVWLLEDAGASNGRLFKLTPKQ</sequence>
<evidence type="ECO:0000259" key="3">
    <source>
        <dbReference type="Pfam" id="PF07995"/>
    </source>
</evidence>
<proteinExistence type="predicted"/>
<dbReference type="AlphaFoldDB" id="A0A7W6NXV2"/>
<dbReference type="PANTHER" id="PTHR19328:SF75">
    <property type="entry name" value="ALDOSE SUGAR DEHYDROGENASE YLII"/>
    <property type="match status" value="1"/>
</dbReference>
<reference evidence="4 5" key="1">
    <citation type="submission" date="2020-08" db="EMBL/GenBank/DDBJ databases">
        <title>Genomic Encyclopedia of Type Strains, Phase IV (KMG-IV): sequencing the most valuable type-strain genomes for metagenomic binning, comparative biology and taxonomic classification.</title>
        <authorList>
            <person name="Goeker M."/>
        </authorList>
    </citation>
    <scope>NUCLEOTIDE SEQUENCE [LARGE SCALE GENOMIC DNA]</scope>
    <source>
        <strain evidence="4 5">DSM 101806</strain>
    </source>
</reference>
<dbReference type="RefSeq" id="WP_183999373.1">
    <property type="nucleotide sequence ID" value="NZ_JACIEH010000003.1"/>
</dbReference>
<name>A0A7W6NXV2_9SPHN</name>
<feature type="domain" description="Glucose/Sorbosone dehydrogenase" evidence="3">
    <location>
        <begin position="48"/>
        <end position="217"/>
    </location>
</feature>
<feature type="domain" description="Glucose/Sorbosone dehydrogenase" evidence="3">
    <location>
        <begin position="245"/>
        <end position="404"/>
    </location>
</feature>
<comment type="caution">
    <text evidence="4">The sequence shown here is derived from an EMBL/GenBank/DDBJ whole genome shotgun (WGS) entry which is preliminary data.</text>
</comment>